<accession>A0AC61MSA7</accession>
<name>A0AC61MSA7_9FIRM</name>
<dbReference type="Proteomes" id="UP000595814">
    <property type="component" value="Chromosome"/>
</dbReference>
<evidence type="ECO:0000313" key="2">
    <source>
        <dbReference type="Proteomes" id="UP000595814"/>
    </source>
</evidence>
<proteinExistence type="predicted"/>
<dbReference type="EMBL" id="CP066744">
    <property type="protein sequence ID" value="QQK07724.1"/>
    <property type="molecule type" value="Genomic_DNA"/>
</dbReference>
<sequence>MVDKIVSLENNDNRFEEVIESLTDAVKEVVTTNRIMADTLNKIDFYNRELHKKSDRIYDEITKIGR</sequence>
<organism evidence="1 2">
    <name type="scientific">Miniphocaeibacter halophilus</name>
    <dbReference type="NCBI Taxonomy" id="2931922"/>
    <lineage>
        <taxon>Bacteria</taxon>
        <taxon>Bacillati</taxon>
        <taxon>Bacillota</taxon>
        <taxon>Tissierellia</taxon>
        <taxon>Tissierellales</taxon>
        <taxon>Peptoniphilaceae</taxon>
        <taxon>Miniphocaeibacter</taxon>
    </lineage>
</organism>
<reference evidence="1 2" key="1">
    <citation type="journal article" date="2022" name="Int. J. Syst. Evol. Microbiol.">
        <title>Miniphocaeibacter halophilus sp. nov., an ammonium-tolerant acetate-producing bacterium isolated from a biogas system.</title>
        <authorList>
            <person name="Schnurer A."/>
            <person name="Singh A."/>
            <person name="Bi S."/>
            <person name="Qiao W."/>
            <person name="Westerholm M."/>
        </authorList>
    </citation>
    <scope>NUCLEOTIDE SEQUENCE [LARGE SCALE GENOMIC DNA]</scope>
    <source>
        <strain evidence="1 2">AMB_01</strain>
    </source>
</reference>
<keyword evidence="2" id="KW-1185">Reference proteome</keyword>
<protein>
    <submittedName>
        <fullName evidence="1">Uncharacterized protein</fullName>
    </submittedName>
</protein>
<evidence type="ECO:0000313" key="1">
    <source>
        <dbReference type="EMBL" id="QQK07724.1"/>
    </source>
</evidence>
<gene>
    <name evidence="1" type="ORF">JFY71_10620</name>
</gene>